<sequence>MEHVPGNTCLPIPHLLALHAQKPKWIYDFISCIYGTWTGPIKAHACTDLCSLVYAYLLQYFDVQSFAAFDTDEDRKTCSHLMLKLVPFFSSKHSRMCFDSAEEAALCFLQAVGIERSGPEPLRMLESLLQLVAKLVAPRAVQELDQPAWCWTTWALADMHALLRPQSRPVAKKLEFYAQCLHADGAADPASLHAHVQAYLLKLEQEQDERLRADHVSSANRVISQMDQPIQQLHKPRIQVLEP</sequence>
<comment type="caution">
    <text evidence="1">The sequence shown here is derived from an EMBL/GenBank/DDBJ whole genome shotgun (WGS) entry which is preliminary data.</text>
</comment>
<dbReference type="RefSeq" id="XP_001728697.1">
    <property type="nucleotide sequence ID" value="XM_001728645.1"/>
</dbReference>
<proteinExistence type="predicted"/>
<dbReference type="VEuPathDB" id="FungiDB:MGL_4176"/>
<dbReference type="Proteomes" id="UP000008837">
    <property type="component" value="Unassembled WGS sequence"/>
</dbReference>
<protein>
    <submittedName>
        <fullName evidence="1">Uncharacterized protein</fullName>
    </submittedName>
</protein>
<gene>
    <name evidence="1" type="ORF">MGL_4176</name>
</gene>
<dbReference type="OrthoDB" id="18412at2759"/>
<evidence type="ECO:0000313" key="1">
    <source>
        <dbReference type="EMBL" id="EDP41483.1"/>
    </source>
</evidence>
<organism evidence="1 2">
    <name type="scientific">Malassezia globosa (strain ATCC MYA-4612 / CBS 7966)</name>
    <name type="common">Dandruff-associated fungus</name>
    <dbReference type="NCBI Taxonomy" id="425265"/>
    <lineage>
        <taxon>Eukaryota</taxon>
        <taxon>Fungi</taxon>
        <taxon>Dikarya</taxon>
        <taxon>Basidiomycota</taxon>
        <taxon>Ustilaginomycotina</taxon>
        <taxon>Malasseziomycetes</taxon>
        <taxon>Malasseziales</taxon>
        <taxon>Malasseziaceae</taxon>
        <taxon>Malassezia</taxon>
    </lineage>
</organism>
<dbReference type="GeneID" id="5853020"/>
<dbReference type="STRING" id="425265.A8QDB2"/>
<keyword evidence="2" id="KW-1185">Reference proteome</keyword>
<reference evidence="1 2" key="1">
    <citation type="journal article" date="2007" name="Proc. Natl. Acad. Sci. U.S.A.">
        <title>Dandruff-associated Malassezia genomes reveal convergent and divergent virulence traits shared with plant and human fungal pathogens.</title>
        <authorList>
            <person name="Xu J."/>
            <person name="Saunders C.W."/>
            <person name="Hu P."/>
            <person name="Grant R.A."/>
            <person name="Boekhout T."/>
            <person name="Kuramae E.E."/>
            <person name="Kronstad J.W."/>
            <person name="Deangelis Y.M."/>
            <person name="Reeder N.L."/>
            <person name="Johnstone K.R."/>
            <person name="Leland M."/>
            <person name="Fieno A.M."/>
            <person name="Begley W.M."/>
            <person name="Sun Y."/>
            <person name="Lacey M.P."/>
            <person name="Chaudhary T."/>
            <person name="Keough T."/>
            <person name="Chu L."/>
            <person name="Sears R."/>
            <person name="Yuan B."/>
            <person name="Dawson T.L.Jr."/>
        </authorList>
    </citation>
    <scope>NUCLEOTIDE SEQUENCE [LARGE SCALE GENOMIC DNA]</scope>
    <source>
        <strain evidence="2">ATCC MYA-4612 / CBS 7966</strain>
    </source>
</reference>
<evidence type="ECO:0000313" key="2">
    <source>
        <dbReference type="Proteomes" id="UP000008837"/>
    </source>
</evidence>
<dbReference type="KEGG" id="mgl:MGL_4176"/>
<dbReference type="EMBL" id="AAYY01000021">
    <property type="protein sequence ID" value="EDP41483.1"/>
    <property type="molecule type" value="Genomic_DNA"/>
</dbReference>
<name>A8QDB2_MALGO</name>
<accession>A8QDB2</accession>
<dbReference type="AlphaFoldDB" id="A8QDB2"/>
<dbReference type="InParanoid" id="A8QDB2"/>